<dbReference type="Gene3D" id="1.20.5.100">
    <property type="entry name" value="Cytochrome c1, transmembrane anchor, C-terminal"/>
    <property type="match status" value="1"/>
</dbReference>
<feature type="transmembrane region" description="Helical" evidence="10">
    <location>
        <begin position="253"/>
        <end position="271"/>
    </location>
</feature>
<keyword evidence="4 10" id="KW-0812">Transmembrane</keyword>
<dbReference type="eggNOG" id="COG2857">
    <property type="taxonomic scope" value="Bacteria"/>
</dbReference>
<dbReference type="GO" id="GO:0020037">
    <property type="term" value="F:heme binding"/>
    <property type="evidence" value="ECO:0007669"/>
    <property type="project" value="InterPro"/>
</dbReference>
<feature type="binding site" description="covalent" evidence="9">
    <location>
        <position position="86"/>
    </location>
    <ligand>
        <name>heme c</name>
        <dbReference type="ChEBI" id="CHEBI:61717"/>
    </ligand>
</feature>
<dbReference type="SUPFAM" id="SSF46626">
    <property type="entry name" value="Cytochrome c"/>
    <property type="match status" value="1"/>
</dbReference>
<dbReference type="InterPro" id="IPR036909">
    <property type="entry name" value="Cyt_c-like_dom_sf"/>
</dbReference>
<dbReference type="Gene3D" id="1.10.760.10">
    <property type="entry name" value="Cytochrome c-like domain"/>
    <property type="match status" value="1"/>
</dbReference>
<dbReference type="InterPro" id="IPR002326">
    <property type="entry name" value="Cyt_c1"/>
</dbReference>
<comment type="cofactor">
    <cofactor evidence="9">
        <name>heme c</name>
        <dbReference type="ChEBI" id="CHEBI:61717"/>
    </cofactor>
    <text evidence="9">Binds 1 heme c group covalently per subunit.</text>
</comment>
<keyword evidence="3 9" id="KW-0349">Heme</keyword>
<dbReference type="PANTHER" id="PTHR10266">
    <property type="entry name" value="CYTOCHROME C1"/>
    <property type="match status" value="1"/>
</dbReference>
<feature type="binding site" description="covalent" evidence="9">
    <location>
        <position position="83"/>
    </location>
    <ligand>
        <name>heme c</name>
        <dbReference type="ChEBI" id="CHEBI:61717"/>
    </ligand>
</feature>
<feature type="binding site" description="covalent" evidence="9">
    <location>
        <position position="209"/>
    </location>
    <ligand>
        <name>heme c</name>
        <dbReference type="ChEBI" id="CHEBI:61717"/>
    </ligand>
</feature>
<gene>
    <name evidence="12" type="ORF">M2A_2439</name>
</gene>
<dbReference type="EMBL" id="BBIO01000013">
    <property type="protein sequence ID" value="GAK45940.1"/>
    <property type="molecule type" value="Genomic_DNA"/>
</dbReference>
<evidence type="ECO:0000256" key="6">
    <source>
        <dbReference type="ARBA" id="ARBA00022989"/>
    </source>
</evidence>
<evidence type="ECO:0000256" key="3">
    <source>
        <dbReference type="ARBA" id="ARBA00022617"/>
    </source>
</evidence>
<name>A0A081BD22_9HYPH</name>
<feature type="transmembrane region" description="Helical" evidence="10">
    <location>
        <begin position="23"/>
        <end position="43"/>
    </location>
</feature>
<evidence type="ECO:0000256" key="10">
    <source>
        <dbReference type="SAM" id="Phobius"/>
    </source>
</evidence>
<evidence type="ECO:0000256" key="9">
    <source>
        <dbReference type="PIRSR" id="PIRSR602326-1"/>
    </source>
</evidence>
<evidence type="ECO:0000256" key="1">
    <source>
        <dbReference type="ARBA" id="ARBA00004370"/>
    </source>
</evidence>
<evidence type="ECO:0000313" key="13">
    <source>
        <dbReference type="Proteomes" id="UP000028702"/>
    </source>
</evidence>
<evidence type="ECO:0000256" key="7">
    <source>
        <dbReference type="ARBA" id="ARBA00023004"/>
    </source>
</evidence>
<evidence type="ECO:0000256" key="8">
    <source>
        <dbReference type="ARBA" id="ARBA00023136"/>
    </source>
</evidence>
<dbReference type="GO" id="GO:0009055">
    <property type="term" value="F:electron transfer activity"/>
    <property type="evidence" value="ECO:0007669"/>
    <property type="project" value="InterPro"/>
</dbReference>
<evidence type="ECO:0000256" key="5">
    <source>
        <dbReference type="ARBA" id="ARBA00022723"/>
    </source>
</evidence>
<feature type="binding site" description="covalent" evidence="9">
    <location>
        <position position="87"/>
    </location>
    <ligand>
        <name>heme c</name>
        <dbReference type="ChEBI" id="CHEBI:61717"/>
    </ligand>
</feature>
<evidence type="ECO:0000259" key="11">
    <source>
        <dbReference type="PROSITE" id="PS51007"/>
    </source>
</evidence>
<protein>
    <recommendedName>
        <fullName evidence="2">Cytochrome c1</fullName>
    </recommendedName>
</protein>
<feature type="domain" description="Cytochrome c" evidence="11">
    <location>
        <begin position="70"/>
        <end position="163"/>
    </location>
</feature>
<keyword evidence="7 9" id="KW-0408">Iron</keyword>
<dbReference type="PRINTS" id="PR00603">
    <property type="entry name" value="CYTOCHROMEC1"/>
</dbReference>
<keyword evidence="6 10" id="KW-1133">Transmembrane helix</keyword>
<dbReference type="Proteomes" id="UP000028702">
    <property type="component" value="Unassembled WGS sequence"/>
</dbReference>
<proteinExistence type="predicted"/>
<evidence type="ECO:0000256" key="2">
    <source>
        <dbReference type="ARBA" id="ARBA00016165"/>
    </source>
</evidence>
<keyword evidence="5 9" id="KW-0479">Metal-binding</keyword>
<organism evidence="12 13">
    <name type="scientific">Tepidicaulis marinus</name>
    <dbReference type="NCBI Taxonomy" id="1333998"/>
    <lineage>
        <taxon>Bacteria</taxon>
        <taxon>Pseudomonadati</taxon>
        <taxon>Pseudomonadota</taxon>
        <taxon>Alphaproteobacteria</taxon>
        <taxon>Hyphomicrobiales</taxon>
        <taxon>Parvibaculaceae</taxon>
        <taxon>Tepidicaulis</taxon>
    </lineage>
</organism>
<sequence length="280" mass="30898">MIMKNEALNQAARPCVFTRLSRVAPYIATAAITALGMMFLASVPAKAAGNVELKHADWSFEAPFGTFDRSQLRRGYKVYKEVCAACHSMDLVKFRNLAEEGGPEFSEAQVKALAAEYEIEDGPDEYGDMFMRAREPKDPMPAPFANENAARAANGGAYPPDFSVIVKARSGGADYIYSLLTGYEEPPQGFPMSPGMNYNAYFGGHQIAMANPLFDEIVEYEDGTPMTVDQYARDVAAFLTWASEPKLEARHQLGFQVMVFLAVLAGLLYFAGRKLWADKH</sequence>
<dbReference type="Pfam" id="PF02167">
    <property type="entry name" value="Cytochrom_C1"/>
    <property type="match status" value="1"/>
</dbReference>
<reference evidence="12 13" key="1">
    <citation type="submission" date="2014-07" db="EMBL/GenBank/DDBJ databases">
        <title>Tepidicaulis marinum gen. nov., sp. nov., a novel marine bacterium denitrifying nitrate to nitrous oxide strictly under microaerobic conditions.</title>
        <authorList>
            <person name="Takeuchi M."/>
            <person name="Yamagishi T."/>
            <person name="Kamagata Y."/>
            <person name="Oshima K."/>
            <person name="Hattori M."/>
            <person name="Katayama T."/>
            <person name="Hanada S."/>
            <person name="Tamaki H."/>
            <person name="Marumo K."/>
            <person name="Maeda H."/>
            <person name="Nedachi M."/>
            <person name="Iwasaki W."/>
            <person name="Suwa Y."/>
            <person name="Sakata S."/>
        </authorList>
    </citation>
    <scope>NUCLEOTIDE SEQUENCE [LARGE SCALE GENOMIC DNA]</scope>
    <source>
        <strain evidence="12 13">MA2</strain>
    </source>
</reference>
<comment type="subcellular location">
    <subcellularLocation>
        <location evidence="1">Membrane</location>
    </subcellularLocation>
</comment>
<dbReference type="PANTHER" id="PTHR10266:SF3">
    <property type="entry name" value="CYTOCHROME C1, HEME PROTEIN, MITOCHONDRIAL"/>
    <property type="match status" value="1"/>
</dbReference>
<dbReference type="PROSITE" id="PS51007">
    <property type="entry name" value="CYTC"/>
    <property type="match status" value="1"/>
</dbReference>
<comment type="caution">
    <text evidence="12">The sequence shown here is derived from an EMBL/GenBank/DDBJ whole genome shotgun (WGS) entry which is preliminary data.</text>
</comment>
<dbReference type="AlphaFoldDB" id="A0A081BD22"/>
<evidence type="ECO:0000313" key="12">
    <source>
        <dbReference type="EMBL" id="GAK45940.1"/>
    </source>
</evidence>
<accession>A0A081BD22</accession>
<dbReference type="GO" id="GO:0046872">
    <property type="term" value="F:metal ion binding"/>
    <property type="evidence" value="ECO:0007669"/>
    <property type="project" value="UniProtKB-KW"/>
</dbReference>
<keyword evidence="8 10" id="KW-0472">Membrane</keyword>
<dbReference type="GO" id="GO:0016020">
    <property type="term" value="C:membrane"/>
    <property type="evidence" value="ECO:0007669"/>
    <property type="project" value="UniProtKB-SubCell"/>
</dbReference>
<dbReference type="FunFam" id="1.10.760.10:FF:000011">
    <property type="entry name" value="Cytochrome c1, putative"/>
    <property type="match status" value="1"/>
</dbReference>
<evidence type="ECO:0000256" key="4">
    <source>
        <dbReference type="ARBA" id="ARBA00022692"/>
    </source>
</evidence>
<dbReference type="STRING" id="1333998.M2A_2439"/>
<keyword evidence="13" id="KW-1185">Reference proteome</keyword>
<dbReference type="InterPro" id="IPR009056">
    <property type="entry name" value="Cyt_c-like_dom"/>
</dbReference>